<dbReference type="Proteomes" id="UP001267407">
    <property type="component" value="Unassembled WGS sequence"/>
</dbReference>
<dbReference type="Gene3D" id="3.50.50.60">
    <property type="entry name" value="FAD/NAD(P)-binding domain"/>
    <property type="match status" value="1"/>
</dbReference>
<evidence type="ECO:0000313" key="4">
    <source>
        <dbReference type="Proteomes" id="UP001267407"/>
    </source>
</evidence>
<dbReference type="InterPro" id="IPR036188">
    <property type="entry name" value="FAD/NAD-bd_sf"/>
</dbReference>
<proteinExistence type="predicted"/>
<comment type="caution">
    <text evidence="3">The sequence shown here is derived from an EMBL/GenBank/DDBJ whole genome shotgun (WGS) entry which is preliminary data.</text>
</comment>
<dbReference type="SUPFAM" id="SSF51905">
    <property type="entry name" value="FAD/NAD(P)-binding domain"/>
    <property type="match status" value="1"/>
</dbReference>
<gene>
    <name evidence="3" type="ORF">RKA07_16370</name>
</gene>
<dbReference type="EMBL" id="JAVMBO010000018">
    <property type="protein sequence ID" value="MDS1311677.1"/>
    <property type="molecule type" value="Genomic_DNA"/>
</dbReference>
<dbReference type="InterPro" id="IPR006076">
    <property type="entry name" value="FAD-dep_OxRdtase"/>
</dbReference>
<dbReference type="RefSeq" id="WP_310966839.1">
    <property type="nucleotide sequence ID" value="NZ_JAVMBO010000018.1"/>
</dbReference>
<dbReference type="EC" id="1.-.-.-" evidence="3"/>
<protein>
    <submittedName>
        <fullName evidence="3">FAD-binding oxidoreductase</fullName>
        <ecNumber evidence="3">1.-.-.-</ecNumber>
    </submittedName>
</protein>
<sequence>MAKNYSFWQHKYGAYHPNDPLPAGSYATDVLIVGAGYTGLTAAREVKRDQPELNVMVLDANEVGFGASGRNGGFSMSLFGMEPETTVFRWGKKKAREAQEYMQKAVAYVHELIENEGLDSDYEHTGMWRVAYTERQEKRLKSTYRLLCDLAKEGSYFFYQQDEVKSKLNSPHIRAAIYEPETGILDPCKHVRALKTLAEEAGAKIYENSAVADIRRSDDGIVVKTSNATIHAKKLVLATNAWTHTLPGPRKLRSRQRAVWTYQIVSEPLTKDEWETLGWRDRMSIEDNRQLVHYLRITKCGRITMGGGSIGFEYGDAMDKWHDPGVWQDLEAHFRWLFPSLKHKKIYYKWGGAVSANFDMVPEIGFIGDHNIIYSTGCIGHGVSLTQLNGRLIADLISGVDSELSRFWIVNRKAISVPPGNLLPFIGVKAITSALKGIDRFEERELRSKRIQTSNNSSQQTQ</sequence>
<dbReference type="PANTHER" id="PTHR13847:SF281">
    <property type="entry name" value="FAD DEPENDENT OXIDOREDUCTASE DOMAIN-CONTAINING PROTEIN"/>
    <property type="match status" value="1"/>
</dbReference>
<dbReference type="PANTHER" id="PTHR13847">
    <property type="entry name" value="SARCOSINE DEHYDROGENASE-RELATED"/>
    <property type="match status" value="1"/>
</dbReference>
<organism evidence="3 4">
    <name type="scientific">Marinobacter xiaoshiensis</name>
    <dbReference type="NCBI Taxonomy" id="3073652"/>
    <lineage>
        <taxon>Bacteria</taxon>
        <taxon>Pseudomonadati</taxon>
        <taxon>Pseudomonadota</taxon>
        <taxon>Gammaproteobacteria</taxon>
        <taxon>Pseudomonadales</taxon>
        <taxon>Marinobacteraceae</taxon>
        <taxon>Marinobacter</taxon>
    </lineage>
</organism>
<accession>A0ABU2HKS7</accession>
<reference evidence="3" key="1">
    <citation type="submission" date="2023-09" db="EMBL/GenBank/DDBJ databases">
        <title>Marinobacter sediminicola sp. nov. and Marinobacter maritimum sp. nov., isolated from marine sediment.</title>
        <authorList>
            <person name="An J."/>
        </authorList>
    </citation>
    <scope>NUCLEOTIDE SEQUENCE</scope>
    <source>
        <strain evidence="3">F60267</strain>
    </source>
</reference>
<keyword evidence="4" id="KW-1185">Reference proteome</keyword>
<evidence type="ECO:0000256" key="1">
    <source>
        <dbReference type="ARBA" id="ARBA00023002"/>
    </source>
</evidence>
<evidence type="ECO:0000313" key="3">
    <source>
        <dbReference type="EMBL" id="MDS1311677.1"/>
    </source>
</evidence>
<keyword evidence="1 3" id="KW-0560">Oxidoreductase</keyword>
<dbReference type="GO" id="GO:0016491">
    <property type="term" value="F:oxidoreductase activity"/>
    <property type="evidence" value="ECO:0007669"/>
    <property type="project" value="UniProtKB-KW"/>
</dbReference>
<feature type="domain" description="FAD dependent oxidoreductase" evidence="2">
    <location>
        <begin position="29"/>
        <end position="396"/>
    </location>
</feature>
<name>A0ABU2HKS7_9GAMM</name>
<dbReference type="Gene3D" id="3.30.9.10">
    <property type="entry name" value="D-Amino Acid Oxidase, subunit A, domain 2"/>
    <property type="match status" value="1"/>
</dbReference>
<dbReference type="Pfam" id="PF01266">
    <property type="entry name" value="DAO"/>
    <property type="match status" value="1"/>
</dbReference>
<evidence type="ECO:0000259" key="2">
    <source>
        <dbReference type="Pfam" id="PF01266"/>
    </source>
</evidence>